<evidence type="ECO:0000313" key="12">
    <source>
        <dbReference type="Proteomes" id="UP000325315"/>
    </source>
</evidence>
<evidence type="ECO:0000256" key="7">
    <source>
        <dbReference type="ARBA" id="ARBA00024030"/>
    </source>
</evidence>
<comment type="function">
    <text evidence="8">Water channel required to facilitate the transport of water across cell membrane.</text>
</comment>
<evidence type="ECO:0000256" key="4">
    <source>
        <dbReference type="ARBA" id="ARBA00022737"/>
    </source>
</evidence>
<organism evidence="11 12">
    <name type="scientific">Gossypium australe</name>
    <dbReference type="NCBI Taxonomy" id="47621"/>
    <lineage>
        <taxon>Eukaryota</taxon>
        <taxon>Viridiplantae</taxon>
        <taxon>Streptophyta</taxon>
        <taxon>Embryophyta</taxon>
        <taxon>Tracheophyta</taxon>
        <taxon>Spermatophyta</taxon>
        <taxon>Magnoliopsida</taxon>
        <taxon>eudicotyledons</taxon>
        <taxon>Gunneridae</taxon>
        <taxon>Pentapetalae</taxon>
        <taxon>rosids</taxon>
        <taxon>malvids</taxon>
        <taxon>Malvales</taxon>
        <taxon>Malvaceae</taxon>
        <taxon>Malvoideae</taxon>
        <taxon>Gossypium</taxon>
    </lineage>
</organism>
<dbReference type="PANTHER" id="PTHR46739:SF3">
    <property type="entry name" value="AQUAPORIN SIP1-1"/>
    <property type="match status" value="1"/>
</dbReference>
<keyword evidence="2 9" id="KW-0813">Transport</keyword>
<dbReference type="Pfam" id="PF00230">
    <property type="entry name" value="MIP"/>
    <property type="match status" value="1"/>
</dbReference>
<dbReference type="EMBL" id="SMMG02000001">
    <property type="protein sequence ID" value="KAA3486452.1"/>
    <property type="molecule type" value="Genomic_DNA"/>
</dbReference>
<dbReference type="GO" id="GO:0016020">
    <property type="term" value="C:membrane"/>
    <property type="evidence" value="ECO:0007669"/>
    <property type="project" value="UniProtKB-SubCell"/>
</dbReference>
<feature type="transmembrane region" description="Helical" evidence="10">
    <location>
        <begin position="43"/>
        <end position="67"/>
    </location>
</feature>
<evidence type="ECO:0000256" key="1">
    <source>
        <dbReference type="ARBA" id="ARBA00004141"/>
    </source>
</evidence>
<dbReference type="PRINTS" id="PR00783">
    <property type="entry name" value="MINTRINSICP"/>
</dbReference>
<keyword evidence="5 10" id="KW-1133">Transmembrane helix</keyword>
<evidence type="ECO:0000256" key="9">
    <source>
        <dbReference type="RuleBase" id="RU000477"/>
    </source>
</evidence>
<dbReference type="OrthoDB" id="3222at2759"/>
<keyword evidence="6 10" id="KW-0472">Membrane</keyword>
<feature type="transmembrane region" description="Helical" evidence="10">
    <location>
        <begin position="136"/>
        <end position="154"/>
    </location>
</feature>
<proteinExistence type="inferred from homology"/>
<keyword evidence="4" id="KW-0677">Repeat</keyword>
<dbReference type="GO" id="GO:0015250">
    <property type="term" value="F:water channel activity"/>
    <property type="evidence" value="ECO:0007669"/>
    <property type="project" value="InterPro"/>
</dbReference>
<sequence length="251" mass="27387">MKGPIKIAIADMVISFMWVFCSSAFGLLTYFIATAAGVQTVPWASIVIITVVFFVFLSIFNIIGGFLGGASFDPASTTAFYAAGSGADTLISMALRFPAQAAGAVGGALAIMEAIPEQYKHMIGGPSVKVDTHTGAFAEGVLTFAITFIVLLIMLRGPQSEIFKTWFLSIVIVTLVTFGSAYTGPSMNPAFVGRFYRVLLWLAFGWAYVYNQHDTWDHFYVYWICPFIGATLAGWVFRQFFSLPPVKVKKT</sequence>
<dbReference type="AlphaFoldDB" id="A0A5B6X032"/>
<evidence type="ECO:0000256" key="5">
    <source>
        <dbReference type="ARBA" id="ARBA00022989"/>
    </source>
</evidence>
<accession>A0A5B6X032</accession>
<dbReference type="InterPro" id="IPR044222">
    <property type="entry name" value="SIP1-1/2-like"/>
</dbReference>
<feature type="transmembrane region" description="Helical" evidence="10">
    <location>
        <begin position="219"/>
        <end position="237"/>
    </location>
</feature>
<comment type="similarity">
    <text evidence="7">Belongs to the MIP/aquaporin (TC 1.A.8) family. SIP (TC 1.A.8.10) subfamily.</text>
</comment>
<dbReference type="GO" id="GO:0005783">
    <property type="term" value="C:endoplasmic reticulum"/>
    <property type="evidence" value="ECO:0007669"/>
    <property type="project" value="UniProtKB-ARBA"/>
</dbReference>
<keyword evidence="12" id="KW-1185">Reference proteome</keyword>
<dbReference type="InterPro" id="IPR000425">
    <property type="entry name" value="MIP"/>
</dbReference>
<comment type="subcellular location">
    <subcellularLocation>
        <location evidence="1">Membrane</location>
        <topology evidence="1">Multi-pass membrane protein</topology>
    </subcellularLocation>
</comment>
<protein>
    <submittedName>
        <fullName evidence="11">Aquaporin SIP1-1-like</fullName>
    </submittedName>
</protein>
<evidence type="ECO:0000256" key="3">
    <source>
        <dbReference type="ARBA" id="ARBA00022692"/>
    </source>
</evidence>
<reference evidence="12" key="1">
    <citation type="journal article" date="2019" name="Plant Biotechnol. J.">
        <title>Genome sequencing of the Australian wild diploid species Gossypium australe highlights disease resistance and delayed gland morphogenesis.</title>
        <authorList>
            <person name="Cai Y."/>
            <person name="Cai X."/>
            <person name="Wang Q."/>
            <person name="Wang P."/>
            <person name="Zhang Y."/>
            <person name="Cai C."/>
            <person name="Xu Y."/>
            <person name="Wang K."/>
            <person name="Zhou Z."/>
            <person name="Wang C."/>
            <person name="Geng S."/>
            <person name="Li B."/>
            <person name="Dong Q."/>
            <person name="Hou Y."/>
            <person name="Wang H."/>
            <person name="Ai P."/>
            <person name="Liu Z."/>
            <person name="Yi F."/>
            <person name="Sun M."/>
            <person name="An G."/>
            <person name="Cheng J."/>
            <person name="Zhang Y."/>
            <person name="Shi Q."/>
            <person name="Xie Y."/>
            <person name="Shi X."/>
            <person name="Chang Y."/>
            <person name="Huang F."/>
            <person name="Chen Y."/>
            <person name="Hong S."/>
            <person name="Mi L."/>
            <person name="Sun Q."/>
            <person name="Zhang L."/>
            <person name="Zhou B."/>
            <person name="Peng R."/>
            <person name="Zhang X."/>
            <person name="Liu F."/>
        </authorList>
    </citation>
    <scope>NUCLEOTIDE SEQUENCE [LARGE SCALE GENOMIC DNA]</scope>
    <source>
        <strain evidence="12">cv. PA1801</strain>
    </source>
</reference>
<comment type="caution">
    <text evidence="11">The sequence shown here is derived from an EMBL/GenBank/DDBJ whole genome shotgun (WGS) entry which is preliminary data.</text>
</comment>
<dbReference type="Gene3D" id="1.20.1080.10">
    <property type="entry name" value="Glycerol uptake facilitator protein"/>
    <property type="match status" value="1"/>
</dbReference>
<dbReference type="InterPro" id="IPR023271">
    <property type="entry name" value="Aquaporin-like"/>
</dbReference>
<name>A0A5B6X032_9ROSI</name>
<feature type="transmembrane region" description="Helical" evidence="10">
    <location>
        <begin position="12"/>
        <end position="37"/>
    </location>
</feature>
<dbReference type="SUPFAM" id="SSF81338">
    <property type="entry name" value="Aquaporin-like"/>
    <property type="match status" value="1"/>
</dbReference>
<evidence type="ECO:0000313" key="11">
    <source>
        <dbReference type="EMBL" id="KAA3486452.1"/>
    </source>
</evidence>
<keyword evidence="3 9" id="KW-0812">Transmembrane</keyword>
<dbReference type="PANTHER" id="PTHR46739">
    <property type="entry name" value="AQUAPORIN SIP1-1"/>
    <property type="match status" value="1"/>
</dbReference>
<evidence type="ECO:0000256" key="2">
    <source>
        <dbReference type="ARBA" id="ARBA00022448"/>
    </source>
</evidence>
<feature type="transmembrane region" description="Helical" evidence="10">
    <location>
        <begin position="166"/>
        <end position="183"/>
    </location>
</feature>
<evidence type="ECO:0000256" key="10">
    <source>
        <dbReference type="SAM" id="Phobius"/>
    </source>
</evidence>
<feature type="transmembrane region" description="Helical" evidence="10">
    <location>
        <begin position="195"/>
        <end position="213"/>
    </location>
</feature>
<evidence type="ECO:0000256" key="8">
    <source>
        <dbReference type="ARBA" id="ARBA00058554"/>
    </source>
</evidence>
<dbReference type="FunFam" id="1.20.1080.10:FF:000043">
    <property type="entry name" value="Aquaporin SIP1-1"/>
    <property type="match status" value="1"/>
</dbReference>
<dbReference type="Proteomes" id="UP000325315">
    <property type="component" value="Unassembled WGS sequence"/>
</dbReference>
<gene>
    <name evidence="11" type="ORF">EPI10_030361</name>
</gene>
<evidence type="ECO:0000256" key="6">
    <source>
        <dbReference type="ARBA" id="ARBA00023136"/>
    </source>
</evidence>